<feature type="compositionally biased region" description="Basic and acidic residues" evidence="5">
    <location>
        <begin position="452"/>
        <end position="461"/>
    </location>
</feature>
<dbReference type="STRING" id="348802.A0A0D2F094"/>
<evidence type="ECO:0000256" key="3">
    <source>
        <dbReference type="ARBA" id="ARBA00022989"/>
    </source>
</evidence>
<keyword evidence="3 6" id="KW-1133">Transmembrane helix</keyword>
<feature type="transmembrane region" description="Helical" evidence="6">
    <location>
        <begin position="427"/>
        <end position="444"/>
    </location>
</feature>
<feature type="transmembrane region" description="Helical" evidence="6">
    <location>
        <begin position="254"/>
        <end position="275"/>
    </location>
</feature>
<dbReference type="PANTHER" id="PTHR23051">
    <property type="entry name" value="SOLUTE CARRIER FAMILY 35, MEMBER F5"/>
    <property type="match status" value="1"/>
</dbReference>
<feature type="transmembrane region" description="Helical" evidence="6">
    <location>
        <begin position="198"/>
        <end position="215"/>
    </location>
</feature>
<dbReference type="EMBL" id="KN847317">
    <property type="protein sequence ID" value="KIW60365.1"/>
    <property type="molecule type" value="Genomic_DNA"/>
</dbReference>
<feature type="transmembrane region" description="Helical" evidence="6">
    <location>
        <begin position="221"/>
        <end position="242"/>
    </location>
</feature>
<evidence type="ECO:0008006" key="11">
    <source>
        <dbReference type="Google" id="ProtNLM"/>
    </source>
</evidence>
<feature type="compositionally biased region" description="Polar residues" evidence="5">
    <location>
        <begin position="481"/>
        <end position="511"/>
    </location>
</feature>
<feature type="compositionally biased region" description="Acidic residues" evidence="5">
    <location>
        <begin position="547"/>
        <end position="561"/>
    </location>
</feature>
<feature type="transmembrane region" description="Helical" evidence="6">
    <location>
        <begin position="373"/>
        <end position="394"/>
    </location>
</feature>
<feature type="domain" description="DUF3955" evidence="8">
    <location>
        <begin position="60"/>
        <end position="111"/>
    </location>
</feature>
<evidence type="ECO:0000256" key="5">
    <source>
        <dbReference type="SAM" id="MobiDB-lite"/>
    </source>
</evidence>
<evidence type="ECO:0000256" key="2">
    <source>
        <dbReference type="ARBA" id="ARBA00022692"/>
    </source>
</evidence>
<dbReference type="InterPro" id="IPR025016">
    <property type="entry name" value="DUF3955"/>
</dbReference>
<feature type="transmembrane region" description="Helical" evidence="6">
    <location>
        <begin position="300"/>
        <end position="321"/>
    </location>
</feature>
<keyword evidence="4 6" id="KW-0472">Membrane</keyword>
<evidence type="ECO:0000256" key="1">
    <source>
        <dbReference type="ARBA" id="ARBA00004477"/>
    </source>
</evidence>
<name>A0A0D2F094_9EURO</name>
<feature type="transmembrane region" description="Helical" evidence="6">
    <location>
        <begin position="401"/>
        <end position="421"/>
    </location>
</feature>
<comment type="subcellular location">
    <subcellularLocation>
        <location evidence="1">Endoplasmic reticulum membrane</location>
        <topology evidence="1">Multi-pass membrane protein</topology>
    </subcellularLocation>
</comment>
<feature type="region of interest" description="Disordered" evidence="5">
    <location>
        <begin position="452"/>
        <end position="561"/>
    </location>
</feature>
<gene>
    <name evidence="9" type="ORF">PV05_00589</name>
</gene>
<organism evidence="9 10">
    <name type="scientific">Exophiala xenobiotica</name>
    <dbReference type="NCBI Taxonomy" id="348802"/>
    <lineage>
        <taxon>Eukaryota</taxon>
        <taxon>Fungi</taxon>
        <taxon>Dikarya</taxon>
        <taxon>Ascomycota</taxon>
        <taxon>Pezizomycotina</taxon>
        <taxon>Eurotiomycetes</taxon>
        <taxon>Chaetothyriomycetidae</taxon>
        <taxon>Chaetothyriales</taxon>
        <taxon>Herpotrichiellaceae</taxon>
        <taxon>Exophiala</taxon>
    </lineage>
</organism>
<feature type="transmembrane region" description="Helical" evidence="6">
    <location>
        <begin position="333"/>
        <end position="353"/>
    </location>
</feature>
<evidence type="ECO:0000259" key="7">
    <source>
        <dbReference type="Pfam" id="PF00892"/>
    </source>
</evidence>
<dbReference type="RefSeq" id="XP_013320949.1">
    <property type="nucleotide sequence ID" value="XM_013465495.1"/>
</dbReference>
<dbReference type="Pfam" id="PF00892">
    <property type="entry name" value="EamA"/>
    <property type="match status" value="1"/>
</dbReference>
<feature type="transmembrane region" description="Helical" evidence="6">
    <location>
        <begin position="61"/>
        <end position="80"/>
    </location>
</feature>
<dbReference type="InterPro" id="IPR037185">
    <property type="entry name" value="EmrE-like"/>
</dbReference>
<evidence type="ECO:0000256" key="6">
    <source>
        <dbReference type="SAM" id="Phobius"/>
    </source>
</evidence>
<reference evidence="9 10" key="1">
    <citation type="submission" date="2015-01" db="EMBL/GenBank/DDBJ databases">
        <title>The Genome Sequence of Exophiala xenobiotica CBS118157.</title>
        <authorList>
            <consortium name="The Broad Institute Genomics Platform"/>
            <person name="Cuomo C."/>
            <person name="de Hoog S."/>
            <person name="Gorbushina A."/>
            <person name="Stielow B."/>
            <person name="Teixiera M."/>
            <person name="Abouelleil A."/>
            <person name="Chapman S.B."/>
            <person name="Priest M."/>
            <person name="Young S.K."/>
            <person name="Wortman J."/>
            <person name="Nusbaum C."/>
            <person name="Birren B."/>
        </authorList>
    </citation>
    <scope>NUCLEOTIDE SEQUENCE [LARGE SCALE GENOMIC DNA]</scope>
    <source>
        <strain evidence="9 10">CBS 118157</strain>
    </source>
</reference>
<feature type="domain" description="EamA" evidence="7">
    <location>
        <begin position="199"/>
        <end position="267"/>
    </location>
</feature>
<dbReference type="GO" id="GO:0000329">
    <property type="term" value="C:fungal-type vacuole membrane"/>
    <property type="evidence" value="ECO:0007669"/>
    <property type="project" value="TreeGrafter"/>
</dbReference>
<dbReference type="SUPFAM" id="SSF103481">
    <property type="entry name" value="Multidrug resistance efflux transporter EmrE"/>
    <property type="match status" value="2"/>
</dbReference>
<accession>A0A0D2F094</accession>
<dbReference type="OrthoDB" id="1436450at2759"/>
<sequence length="561" mass="61558">MLDTASHQHQPQPQREHSTLREHIEMDDSGMTRNSSRQRLLDVGDETNASRGLPSVAKHTLGLILLLCVVFLWTLSNFLGSSIFADNTYAKPFFLTYLNTSMFMLAMIPTLVRMGYRRHRDHGDLYTRVRSTFSRRGKYRRLSNNDTTGLEDAVAEHEAQAFLAPDGKPSPDTLRSQEVDVDEKESQKHLGIIPTARLSLMFCILWFGANYFAMACLQHTTVASTTILTSTSSFWTLMIGALTGTEKFTWRKLLGVLGSLVGIVLISQVDLSASADDEVGSPSPRARAVDTFPDKSPREMAIGDAMALLSAVIYGLYTITLKKTTIKALPRSLDMALFFGLVGLWNIILLWPLFPILHFTGHEAFGLPPSRHIWTILLVNSMSSLLSDICWAYAMVLTSPLVVTVGLSLTIPLSLVGEMVLQGRYEGLVYWLGAAIVVGSFVFVDHEEREEECQPRSELQAEQHTTGGVVRPEYTVHRISHGSTARESNDTAITQASPSRSAADVKSTTYGPASPLPQGLDQASAEGSKQGFWSSILSGGGGGNASSDDDDDDDFLDSDSD</sequence>
<dbReference type="GeneID" id="25322497"/>
<dbReference type="HOGENOM" id="CLU_026578_0_1_1"/>
<evidence type="ECO:0000256" key="4">
    <source>
        <dbReference type="ARBA" id="ARBA00023136"/>
    </source>
</evidence>
<evidence type="ECO:0000259" key="8">
    <source>
        <dbReference type="Pfam" id="PF13127"/>
    </source>
</evidence>
<dbReference type="AlphaFoldDB" id="A0A0D2F094"/>
<dbReference type="Proteomes" id="UP000054342">
    <property type="component" value="Unassembled WGS sequence"/>
</dbReference>
<dbReference type="PANTHER" id="PTHR23051:SF0">
    <property type="entry name" value="SOLUTE CARRIER FAMILY 35 MEMBER F5"/>
    <property type="match status" value="1"/>
</dbReference>
<keyword evidence="10" id="KW-1185">Reference proteome</keyword>
<proteinExistence type="predicted"/>
<evidence type="ECO:0000313" key="9">
    <source>
        <dbReference type="EMBL" id="KIW60365.1"/>
    </source>
</evidence>
<feature type="transmembrane region" description="Helical" evidence="6">
    <location>
        <begin position="92"/>
        <end position="112"/>
    </location>
</feature>
<evidence type="ECO:0000313" key="10">
    <source>
        <dbReference type="Proteomes" id="UP000054342"/>
    </source>
</evidence>
<protein>
    <recommendedName>
        <fullName evidence="11">EamA domain-containing protein</fullName>
    </recommendedName>
</protein>
<dbReference type="InterPro" id="IPR000620">
    <property type="entry name" value="EamA_dom"/>
</dbReference>
<dbReference type="Pfam" id="PF13127">
    <property type="entry name" value="DUF3955"/>
    <property type="match status" value="1"/>
</dbReference>
<keyword evidence="2 6" id="KW-0812">Transmembrane</keyword>